<sequence length="318" mass="34342">MQDFNGYCVSFSAVLLFGVLQGVCVVLADTNTVVYRATGTSLDLMVKHPKDSVSSVEWVFNGNVISKYSKSEAYSHQESQFTGRLKEDSDKVGVTVQDLQPQDAGKFKVVVDGTEEQYPTETFTVYIQNPIISVQIEKNQTWKMSTNSCDVDVKCAALGSESVSYLWSGYKAASGARLQFTLSPAGGAVTLNCTANNRVSSSSASEKLSCSENPSNNPDPIRAVQIEKTQRWLLPTNSCDVDVTCAALGAENVSYQWSGYSLGSEAHLQFRLSPAEGAVTLNCTATNNVSSRFATETLCCSSETGHHNSQNAVAVIEE</sequence>
<dbReference type="Proteomes" id="UP001187315">
    <property type="component" value="Unassembled WGS sequence"/>
</dbReference>
<keyword evidence="6" id="KW-1185">Reference proteome</keyword>
<keyword evidence="2" id="KW-0732">Signal</keyword>
<evidence type="ECO:0000313" key="6">
    <source>
        <dbReference type="Proteomes" id="UP001187315"/>
    </source>
</evidence>
<evidence type="ECO:0000256" key="1">
    <source>
        <dbReference type="ARBA" id="ARBA00004370"/>
    </source>
</evidence>
<evidence type="ECO:0008006" key="7">
    <source>
        <dbReference type="Google" id="ProtNLM"/>
    </source>
</evidence>
<organism evidence="5 6">
    <name type="scientific">Tachysurus vachellii</name>
    <name type="common">Darkbarbel catfish</name>
    <name type="synonym">Pelteobagrus vachellii</name>
    <dbReference type="NCBI Taxonomy" id="175792"/>
    <lineage>
        <taxon>Eukaryota</taxon>
        <taxon>Metazoa</taxon>
        <taxon>Chordata</taxon>
        <taxon>Craniata</taxon>
        <taxon>Vertebrata</taxon>
        <taxon>Euteleostomi</taxon>
        <taxon>Actinopterygii</taxon>
        <taxon>Neopterygii</taxon>
        <taxon>Teleostei</taxon>
        <taxon>Ostariophysi</taxon>
        <taxon>Siluriformes</taxon>
        <taxon>Bagridae</taxon>
        <taxon>Tachysurus</taxon>
    </lineage>
</organism>
<protein>
    <recommendedName>
        <fullName evidence="7">SLAM family member 8-like</fullName>
    </recommendedName>
</protein>
<evidence type="ECO:0000313" key="5">
    <source>
        <dbReference type="EMBL" id="KAK2860181.1"/>
    </source>
</evidence>
<dbReference type="GO" id="GO:0005911">
    <property type="term" value="C:cell-cell junction"/>
    <property type="evidence" value="ECO:0007669"/>
    <property type="project" value="TreeGrafter"/>
</dbReference>
<evidence type="ECO:0000256" key="2">
    <source>
        <dbReference type="ARBA" id="ARBA00022729"/>
    </source>
</evidence>
<gene>
    <name evidence="5" type="ORF">Q7C36_004347</name>
</gene>
<dbReference type="GO" id="GO:0016020">
    <property type="term" value="C:membrane"/>
    <property type="evidence" value="ECO:0007669"/>
    <property type="project" value="UniProtKB-SubCell"/>
</dbReference>
<accession>A0AA88NID1</accession>
<dbReference type="AlphaFoldDB" id="A0AA88NID1"/>
<dbReference type="EMBL" id="JAVHJS010000004">
    <property type="protein sequence ID" value="KAK2860181.1"/>
    <property type="molecule type" value="Genomic_DNA"/>
</dbReference>
<proteinExistence type="predicted"/>
<dbReference type="PANTHER" id="PTHR12080:SF59">
    <property type="entry name" value="HEPATIC AND GLIAL CELL ADHESION MOLECULE"/>
    <property type="match status" value="1"/>
</dbReference>
<evidence type="ECO:0000256" key="4">
    <source>
        <dbReference type="ARBA" id="ARBA00023180"/>
    </source>
</evidence>
<keyword evidence="3" id="KW-0472">Membrane</keyword>
<dbReference type="InterPro" id="IPR013783">
    <property type="entry name" value="Ig-like_fold"/>
</dbReference>
<dbReference type="InterPro" id="IPR015631">
    <property type="entry name" value="CD2/SLAM_rcpt"/>
</dbReference>
<reference evidence="5" key="1">
    <citation type="submission" date="2023-08" db="EMBL/GenBank/DDBJ databases">
        <title>Pelteobagrus vachellii genome.</title>
        <authorList>
            <person name="Liu H."/>
        </authorList>
    </citation>
    <scope>NUCLEOTIDE SEQUENCE</scope>
    <source>
        <strain evidence="5">PRFRI_2022a</strain>
        <tissue evidence="5">Muscle</tissue>
    </source>
</reference>
<keyword evidence="4" id="KW-0325">Glycoprotein</keyword>
<comment type="caution">
    <text evidence="5">The sequence shown here is derived from an EMBL/GenBank/DDBJ whole genome shotgun (WGS) entry which is preliminary data.</text>
</comment>
<dbReference type="Gene3D" id="2.60.40.10">
    <property type="entry name" value="Immunoglobulins"/>
    <property type="match status" value="3"/>
</dbReference>
<name>A0AA88NID1_TACVA</name>
<evidence type="ECO:0000256" key="3">
    <source>
        <dbReference type="ARBA" id="ARBA00023136"/>
    </source>
</evidence>
<dbReference type="PANTHER" id="PTHR12080">
    <property type="entry name" value="SIGNALING LYMPHOCYTIC ACTIVATION MOLECULE"/>
    <property type="match status" value="1"/>
</dbReference>
<comment type="subcellular location">
    <subcellularLocation>
        <location evidence="1">Membrane</location>
    </subcellularLocation>
</comment>